<dbReference type="Gene3D" id="1.25.40.10">
    <property type="entry name" value="Tetratricopeptide repeat domain"/>
    <property type="match status" value="1"/>
</dbReference>
<dbReference type="PANTHER" id="PTHR47926">
    <property type="entry name" value="PENTATRICOPEPTIDE REPEAT-CONTAINING PROTEIN"/>
    <property type="match status" value="1"/>
</dbReference>
<protein>
    <recommendedName>
        <fullName evidence="4">Pentatricopeptide repeat-containing protein</fullName>
    </recommendedName>
</protein>
<gene>
    <name evidence="2" type="ORF">LIER_15035</name>
</gene>
<dbReference type="InterPro" id="IPR011990">
    <property type="entry name" value="TPR-like_helical_dom_sf"/>
</dbReference>
<sequence>MSYGLQIFSDSCTKFILASVIKACAHDPTHQFMGFQIHCKFIKNGYDSESTVSNSLLSMYAKFDDTEKSYNVFDKMPHRDCYIQNGYLLEALNMLKGMYIYGVSPKPQLIASVVSTCMLTGNLRLGRAIHGLVIVDGLDGAHSLSVYCIS</sequence>
<evidence type="ECO:0008006" key="4">
    <source>
        <dbReference type="Google" id="ProtNLM"/>
    </source>
</evidence>
<reference evidence="2 3" key="1">
    <citation type="submission" date="2024-01" db="EMBL/GenBank/DDBJ databases">
        <title>The complete chloroplast genome sequence of Lithospermum erythrorhizon: insights into the phylogenetic relationship among Boraginaceae species and the maternal lineages of purple gromwells.</title>
        <authorList>
            <person name="Okada T."/>
            <person name="Watanabe K."/>
        </authorList>
    </citation>
    <scope>NUCLEOTIDE SEQUENCE [LARGE SCALE GENOMIC DNA]</scope>
</reference>
<organism evidence="2 3">
    <name type="scientific">Lithospermum erythrorhizon</name>
    <name type="common">Purple gromwell</name>
    <name type="synonym">Lithospermum officinale var. erythrorhizon</name>
    <dbReference type="NCBI Taxonomy" id="34254"/>
    <lineage>
        <taxon>Eukaryota</taxon>
        <taxon>Viridiplantae</taxon>
        <taxon>Streptophyta</taxon>
        <taxon>Embryophyta</taxon>
        <taxon>Tracheophyta</taxon>
        <taxon>Spermatophyta</taxon>
        <taxon>Magnoliopsida</taxon>
        <taxon>eudicotyledons</taxon>
        <taxon>Gunneridae</taxon>
        <taxon>Pentapetalae</taxon>
        <taxon>asterids</taxon>
        <taxon>lamiids</taxon>
        <taxon>Boraginales</taxon>
        <taxon>Boraginaceae</taxon>
        <taxon>Boraginoideae</taxon>
        <taxon>Lithospermeae</taxon>
        <taxon>Lithospermum</taxon>
    </lineage>
</organism>
<keyword evidence="3" id="KW-1185">Reference proteome</keyword>
<accession>A0AAV3Q4I3</accession>
<dbReference type="EMBL" id="BAABME010003203">
    <property type="protein sequence ID" value="GAA0157866.1"/>
    <property type="molecule type" value="Genomic_DNA"/>
</dbReference>
<proteinExistence type="predicted"/>
<dbReference type="GO" id="GO:0009451">
    <property type="term" value="P:RNA modification"/>
    <property type="evidence" value="ECO:0007669"/>
    <property type="project" value="InterPro"/>
</dbReference>
<dbReference type="PANTHER" id="PTHR47926:SF347">
    <property type="entry name" value="PENTATRICOPEPTIDE REPEAT-CONTAINING PROTEIN"/>
    <property type="match status" value="1"/>
</dbReference>
<dbReference type="GO" id="GO:0003723">
    <property type="term" value="F:RNA binding"/>
    <property type="evidence" value="ECO:0007669"/>
    <property type="project" value="InterPro"/>
</dbReference>
<keyword evidence="1" id="KW-0677">Repeat</keyword>
<evidence type="ECO:0000313" key="3">
    <source>
        <dbReference type="Proteomes" id="UP001454036"/>
    </source>
</evidence>
<dbReference type="InterPro" id="IPR002885">
    <property type="entry name" value="PPR_rpt"/>
</dbReference>
<name>A0AAV3Q4I3_LITER</name>
<evidence type="ECO:0000313" key="2">
    <source>
        <dbReference type="EMBL" id="GAA0157866.1"/>
    </source>
</evidence>
<dbReference type="InterPro" id="IPR046960">
    <property type="entry name" value="PPR_At4g14850-like_plant"/>
</dbReference>
<dbReference type="AlphaFoldDB" id="A0AAV3Q4I3"/>
<comment type="caution">
    <text evidence="2">The sequence shown here is derived from an EMBL/GenBank/DDBJ whole genome shotgun (WGS) entry which is preliminary data.</text>
</comment>
<dbReference type="Pfam" id="PF01535">
    <property type="entry name" value="PPR"/>
    <property type="match status" value="1"/>
</dbReference>
<dbReference type="Proteomes" id="UP001454036">
    <property type="component" value="Unassembled WGS sequence"/>
</dbReference>
<evidence type="ECO:0000256" key="1">
    <source>
        <dbReference type="ARBA" id="ARBA00022737"/>
    </source>
</evidence>